<dbReference type="GO" id="GO:0016020">
    <property type="term" value="C:membrane"/>
    <property type="evidence" value="ECO:0007669"/>
    <property type="project" value="UniProtKB-SubCell"/>
</dbReference>
<evidence type="ECO:0000256" key="3">
    <source>
        <dbReference type="ARBA" id="ARBA00022989"/>
    </source>
</evidence>
<dbReference type="EMBL" id="QNBD01000203">
    <property type="protein sequence ID" value="RKX69291.1"/>
    <property type="molecule type" value="Genomic_DNA"/>
</dbReference>
<feature type="transmembrane region" description="Helical" evidence="5">
    <location>
        <begin position="54"/>
        <end position="76"/>
    </location>
</feature>
<dbReference type="NCBIfam" id="NF045576">
    <property type="entry name" value="BT_3928_fam"/>
    <property type="match status" value="1"/>
</dbReference>
<dbReference type="Pfam" id="PF07291">
    <property type="entry name" value="MauE"/>
    <property type="match status" value="1"/>
</dbReference>
<evidence type="ECO:0000256" key="2">
    <source>
        <dbReference type="ARBA" id="ARBA00022692"/>
    </source>
</evidence>
<accession>A0A660SH14</accession>
<keyword evidence="2 5" id="KW-0812">Transmembrane</keyword>
<keyword evidence="4 5" id="KW-0472">Membrane</keyword>
<dbReference type="Proteomes" id="UP000271125">
    <property type="component" value="Unassembled WGS sequence"/>
</dbReference>
<evidence type="ECO:0000256" key="5">
    <source>
        <dbReference type="SAM" id="Phobius"/>
    </source>
</evidence>
<feature type="transmembrane region" description="Helical" evidence="5">
    <location>
        <begin position="123"/>
        <end position="142"/>
    </location>
</feature>
<comment type="subcellular location">
    <subcellularLocation>
        <location evidence="1">Membrane</location>
        <topology evidence="1">Multi-pass membrane protein</topology>
    </subcellularLocation>
</comment>
<reference evidence="7 8" key="1">
    <citation type="submission" date="2018-06" db="EMBL/GenBank/DDBJ databases">
        <title>Extensive metabolic versatility and redundancy in microbially diverse, dynamic hydrothermal sediments.</title>
        <authorList>
            <person name="Dombrowski N."/>
            <person name="Teske A."/>
            <person name="Baker B.J."/>
        </authorList>
    </citation>
    <scope>NUCLEOTIDE SEQUENCE [LARGE SCALE GENOMIC DNA]</scope>
    <source>
        <strain evidence="7">B10_G13</strain>
    </source>
</reference>
<evidence type="ECO:0000256" key="4">
    <source>
        <dbReference type="ARBA" id="ARBA00023136"/>
    </source>
</evidence>
<sequence>MINMNIITQIIRVLVSITFIFSGFVKLVDPIGSSIKFEEYFGADVLNLEFLSPYALQFSIVLILAEIMLGVMLLVGFKPKLTVWSLFFITLLFLFLTWYSAYFDKVTDCGCFGDAVKLSSWETFYKNIVLIALIIWLIFRVYDIQPFISETLSKRISLISLLAFVFISYYVLRHLPLIDFRPYAVGKNIPEGMTYPEGAAKAVFEDTWVYNVNGKDQVFTTEEKPWNIDGATFVDRKTKMIEKGYELLIHDFTMEMDGEDMTDILMKKEKLMLIVSYNLQRSNEKGWLHIKDVTDKAMQNGYTVYCFTASTNEEYLKVKDKYDLDFDLLFCDETTLKTIIRSNPGIVTLNKGTISGKWNWIDADDINFN</sequence>
<name>A0A660SH14_UNCT6</name>
<feature type="transmembrane region" description="Helical" evidence="5">
    <location>
        <begin position="83"/>
        <end position="103"/>
    </location>
</feature>
<feature type="domain" description="Methylamine utilisation protein MauE" evidence="6">
    <location>
        <begin position="4"/>
        <end position="139"/>
    </location>
</feature>
<protein>
    <submittedName>
        <fullName evidence="7">DoxX family protein</fullName>
    </submittedName>
</protein>
<evidence type="ECO:0000256" key="1">
    <source>
        <dbReference type="ARBA" id="ARBA00004141"/>
    </source>
</evidence>
<evidence type="ECO:0000313" key="8">
    <source>
        <dbReference type="Proteomes" id="UP000271125"/>
    </source>
</evidence>
<evidence type="ECO:0000313" key="7">
    <source>
        <dbReference type="EMBL" id="RKX69291.1"/>
    </source>
</evidence>
<proteinExistence type="predicted"/>
<evidence type="ECO:0000259" key="6">
    <source>
        <dbReference type="Pfam" id="PF07291"/>
    </source>
</evidence>
<gene>
    <name evidence="7" type="ORF">DRP43_04565</name>
</gene>
<dbReference type="AlphaFoldDB" id="A0A660SH14"/>
<feature type="transmembrane region" description="Helical" evidence="5">
    <location>
        <begin position="154"/>
        <end position="172"/>
    </location>
</feature>
<organism evidence="7 8">
    <name type="scientific">candidate division TA06 bacterium</name>
    <dbReference type="NCBI Taxonomy" id="2250710"/>
    <lineage>
        <taxon>Bacteria</taxon>
        <taxon>Bacteria division TA06</taxon>
    </lineage>
</organism>
<dbReference type="GO" id="GO:0030416">
    <property type="term" value="P:methylamine metabolic process"/>
    <property type="evidence" value="ECO:0007669"/>
    <property type="project" value="InterPro"/>
</dbReference>
<keyword evidence="3 5" id="KW-1133">Transmembrane helix</keyword>
<comment type="caution">
    <text evidence="7">The sequence shown here is derived from an EMBL/GenBank/DDBJ whole genome shotgun (WGS) entry which is preliminary data.</text>
</comment>
<dbReference type="InterPro" id="IPR009908">
    <property type="entry name" value="Methylamine_util_MauE"/>
</dbReference>